<dbReference type="AlphaFoldDB" id="A0A3Q2Q4A9"/>
<dbReference type="InterPro" id="IPR013106">
    <property type="entry name" value="Ig_V-set"/>
</dbReference>
<dbReference type="Proteomes" id="UP000265000">
    <property type="component" value="Unplaced"/>
</dbReference>
<evidence type="ECO:0000313" key="2">
    <source>
        <dbReference type="Ensembl" id="ENSFHEP00000020839.1"/>
    </source>
</evidence>
<dbReference type="GO" id="GO:0043277">
    <property type="term" value="P:apoptotic cell clearance"/>
    <property type="evidence" value="ECO:0007669"/>
    <property type="project" value="TreeGrafter"/>
</dbReference>
<dbReference type="InterPro" id="IPR003599">
    <property type="entry name" value="Ig_sub"/>
</dbReference>
<dbReference type="PROSITE" id="PS50835">
    <property type="entry name" value="IG_LIKE"/>
    <property type="match status" value="1"/>
</dbReference>
<reference evidence="2" key="1">
    <citation type="submission" date="2025-08" db="UniProtKB">
        <authorList>
            <consortium name="Ensembl"/>
        </authorList>
    </citation>
    <scope>IDENTIFICATION</scope>
</reference>
<dbReference type="GO" id="GO:0060097">
    <property type="term" value="P:cytoskeletal rearrangement involved in phagocytosis, engulfment"/>
    <property type="evidence" value="ECO:0007669"/>
    <property type="project" value="TreeGrafter"/>
</dbReference>
<dbReference type="SMART" id="SM00409">
    <property type="entry name" value="IG"/>
    <property type="match status" value="1"/>
</dbReference>
<accession>A0A3Q2Q4A9</accession>
<sequence>INVFRFLFWSNGLSGCDNISVIGHIGQEVSLRCRYNIKYYNASDISWGRGELPNRGCSNQLIGTGEYKEETRASSRYQLLGRLDEGDVSLTIQNLREEDAGRYGCRVGIPGWFNDLKHYVDLTFERGEKILIFNFQNQFLKHWTELGLKQIKMAAPVTFRKLCLVIIVILRCLRRVRRRRQHLVNLLDRVGFWDVDKTNERLFRIYRCRKQRQTLKFITLLSRIITGNRVAW</sequence>
<dbReference type="InterPro" id="IPR013783">
    <property type="entry name" value="Ig-like_fold"/>
</dbReference>
<dbReference type="Ensembl" id="ENSFHET00000030443.1">
    <property type="protein sequence ID" value="ENSFHEP00000020839.1"/>
    <property type="gene ID" value="ENSFHEG00000022793.1"/>
</dbReference>
<dbReference type="InterPro" id="IPR007110">
    <property type="entry name" value="Ig-like_dom"/>
</dbReference>
<dbReference type="GO" id="GO:0001786">
    <property type="term" value="F:phosphatidylserine binding"/>
    <property type="evidence" value="ECO:0007669"/>
    <property type="project" value="TreeGrafter"/>
</dbReference>
<dbReference type="Pfam" id="PF07686">
    <property type="entry name" value="V-set"/>
    <property type="match status" value="1"/>
</dbReference>
<organism evidence="2 3">
    <name type="scientific">Fundulus heteroclitus</name>
    <name type="common">Killifish</name>
    <name type="synonym">Mummichog</name>
    <dbReference type="NCBI Taxonomy" id="8078"/>
    <lineage>
        <taxon>Eukaryota</taxon>
        <taxon>Metazoa</taxon>
        <taxon>Chordata</taxon>
        <taxon>Craniata</taxon>
        <taxon>Vertebrata</taxon>
        <taxon>Euteleostomi</taxon>
        <taxon>Actinopterygii</taxon>
        <taxon>Neopterygii</taxon>
        <taxon>Teleostei</taxon>
        <taxon>Neoteleostei</taxon>
        <taxon>Acanthomorphata</taxon>
        <taxon>Ovalentaria</taxon>
        <taxon>Atherinomorphae</taxon>
        <taxon>Cyprinodontiformes</taxon>
        <taxon>Fundulidae</taxon>
        <taxon>Fundulus</taxon>
    </lineage>
</organism>
<protein>
    <recommendedName>
        <fullName evidence="1">Ig-like domain-containing protein</fullName>
    </recommendedName>
</protein>
<evidence type="ECO:0000313" key="3">
    <source>
        <dbReference type="Proteomes" id="UP000265000"/>
    </source>
</evidence>
<dbReference type="InterPro" id="IPR036179">
    <property type="entry name" value="Ig-like_dom_sf"/>
</dbReference>
<dbReference type="PANTHER" id="PTHR46608">
    <property type="entry name" value="T-CELL IMMUNOGLOBULIN AND MUCIN DOMAIN-CONTAINING PROTEIN 4"/>
    <property type="match status" value="1"/>
</dbReference>
<dbReference type="Gene3D" id="2.60.40.10">
    <property type="entry name" value="Immunoglobulins"/>
    <property type="match status" value="1"/>
</dbReference>
<feature type="domain" description="Ig-like" evidence="1">
    <location>
        <begin position="26"/>
        <end position="107"/>
    </location>
</feature>
<proteinExistence type="predicted"/>
<evidence type="ECO:0000259" key="1">
    <source>
        <dbReference type="PROSITE" id="PS50835"/>
    </source>
</evidence>
<dbReference type="SUPFAM" id="SSF48726">
    <property type="entry name" value="Immunoglobulin"/>
    <property type="match status" value="1"/>
</dbReference>
<dbReference type="GeneTree" id="ENSGT00940000163509"/>
<keyword evidence="3" id="KW-1185">Reference proteome</keyword>
<reference evidence="2" key="2">
    <citation type="submission" date="2025-09" db="UniProtKB">
        <authorList>
            <consortium name="Ensembl"/>
        </authorList>
    </citation>
    <scope>IDENTIFICATION</scope>
</reference>
<dbReference type="PANTHER" id="PTHR46608:SF3">
    <property type="entry name" value="T-CELL IMMUNOGLOBULIN AND MUCIN DOMAIN-CONTAINING PROTEIN 4"/>
    <property type="match status" value="1"/>
</dbReference>
<name>A0A3Q2Q4A9_FUNHE</name>